<dbReference type="OrthoDB" id="9807790at2"/>
<dbReference type="InterPro" id="IPR050206">
    <property type="entry name" value="FtsK/SpoIIIE/SftA"/>
</dbReference>
<evidence type="ECO:0000256" key="1">
    <source>
        <dbReference type="ARBA" id="ARBA00022741"/>
    </source>
</evidence>
<evidence type="ECO:0000259" key="5">
    <source>
        <dbReference type="PROSITE" id="PS50901"/>
    </source>
</evidence>
<feature type="region of interest" description="Disordered" evidence="4">
    <location>
        <begin position="224"/>
        <end position="257"/>
    </location>
</feature>
<dbReference type="Gene3D" id="3.40.50.300">
    <property type="entry name" value="P-loop containing nucleotide triphosphate hydrolases"/>
    <property type="match status" value="2"/>
</dbReference>
<dbReference type="CDD" id="cd00060">
    <property type="entry name" value="FHA"/>
    <property type="match status" value="1"/>
</dbReference>
<dbReference type="InterPro" id="IPR008984">
    <property type="entry name" value="SMAD_FHA_dom_sf"/>
</dbReference>
<dbReference type="GO" id="GO:0003677">
    <property type="term" value="F:DNA binding"/>
    <property type="evidence" value="ECO:0007669"/>
    <property type="project" value="InterPro"/>
</dbReference>
<dbReference type="PANTHER" id="PTHR22683:SF41">
    <property type="entry name" value="DNA TRANSLOCASE FTSK"/>
    <property type="match status" value="1"/>
</dbReference>
<protein>
    <recommendedName>
        <fullName evidence="5">FtsK domain-containing protein</fullName>
    </recommendedName>
</protein>
<dbReference type="SUPFAM" id="SSF49879">
    <property type="entry name" value="SMAD/FHA domain"/>
    <property type="match status" value="1"/>
</dbReference>
<sequence length="682" mass="70431">MEPVSERPKRVSVSSPHLVFVRNSPRRALLSIVRPAPDKVRGVRLTIHHSLTGQGHVDFEVAPGTLLREVVAEFAAPRVWCGGVALDPEHEAGDWPLLAGAILSAHPRRAGIAPGALHLAAISGPDAGVVIPVDPIAAIGSASPGAVVRDDAIDAHHATVSATSGGSLRVKDHGSVNGTGVWSRRGNALSWRGRRRVATVRVGDVIAIGRTLLEARRGVALERANAPVRERTESAEPQARPDPTASGQTRGATSAALSGAMHQAIRALGVLGRGRRHDAPHLSAFPDPTRSGGWSGPIAVGGAHSVDLARAVILARGRRPPFPMPVDEPWLSWLPPALVGDGLIRIVTGSPAKSESGWTILTAETDRTTSRIGAVTRIGPVLRVGANTADALARSRAGSLPDPPPRTLHWADAAALRTMPAGGKASLEIVTGVRADEPAVPWTISLRPGFPHTVVAGAAGSGKTTLLATMAGALAIGMPPHELELVILCAGAAGPLEPYLDLPHVRAAASHVRPQAALRILDLLDTGAAFTVVIADDLDALGPDGRAVTARLEAIAAHGGSGHVHVVMATRRPTAVLTPTVRATTGTAIALRTDCESDSVEITGTAAACGISPDARGMGIVRSGGRLDKVQVALPLADRLPRVRRCGVPLPVATTLAAAARGAPTAMRRDRPAPADLARPAS</sequence>
<dbReference type="PROSITE" id="PS50901">
    <property type="entry name" value="FTSK"/>
    <property type="match status" value="1"/>
</dbReference>
<evidence type="ECO:0000256" key="3">
    <source>
        <dbReference type="PROSITE-ProRule" id="PRU00289"/>
    </source>
</evidence>
<accession>A0A7Y9Z9K1</accession>
<dbReference type="SMART" id="SM00382">
    <property type="entry name" value="AAA"/>
    <property type="match status" value="1"/>
</dbReference>
<evidence type="ECO:0000256" key="4">
    <source>
        <dbReference type="SAM" id="MobiDB-lite"/>
    </source>
</evidence>
<dbReference type="Gene3D" id="2.60.200.20">
    <property type="match status" value="1"/>
</dbReference>
<keyword evidence="7" id="KW-1185">Reference proteome</keyword>
<dbReference type="GO" id="GO:0005524">
    <property type="term" value="F:ATP binding"/>
    <property type="evidence" value="ECO:0007669"/>
    <property type="project" value="UniProtKB-UniRule"/>
</dbReference>
<evidence type="ECO:0000313" key="6">
    <source>
        <dbReference type="EMBL" id="NYI40775.1"/>
    </source>
</evidence>
<dbReference type="AlphaFoldDB" id="A0A7Y9Z9K1"/>
<dbReference type="RefSeq" id="WP_062074470.1">
    <property type="nucleotide sequence ID" value="NZ_BBRC01000003.1"/>
</dbReference>
<dbReference type="SUPFAM" id="SSF52540">
    <property type="entry name" value="P-loop containing nucleoside triphosphate hydrolases"/>
    <property type="match status" value="1"/>
</dbReference>
<dbReference type="PANTHER" id="PTHR22683">
    <property type="entry name" value="SPORULATION PROTEIN RELATED"/>
    <property type="match status" value="1"/>
</dbReference>
<name>A0A7Y9Z9K1_9MICO</name>
<feature type="compositionally biased region" description="Polar residues" evidence="4">
    <location>
        <begin position="245"/>
        <end position="256"/>
    </location>
</feature>
<evidence type="ECO:0000313" key="7">
    <source>
        <dbReference type="Proteomes" id="UP000547973"/>
    </source>
</evidence>
<evidence type="ECO:0000256" key="2">
    <source>
        <dbReference type="ARBA" id="ARBA00022840"/>
    </source>
</evidence>
<keyword evidence="1 3" id="KW-0547">Nucleotide-binding</keyword>
<proteinExistence type="predicted"/>
<feature type="binding site" evidence="3">
    <location>
        <begin position="457"/>
        <end position="464"/>
    </location>
    <ligand>
        <name>ATP</name>
        <dbReference type="ChEBI" id="CHEBI:30616"/>
    </ligand>
</feature>
<dbReference type="InterPro" id="IPR027417">
    <property type="entry name" value="P-loop_NTPase"/>
</dbReference>
<dbReference type="InterPro" id="IPR002543">
    <property type="entry name" value="FtsK_dom"/>
</dbReference>
<keyword evidence="2 3" id="KW-0067">ATP-binding</keyword>
<comment type="caution">
    <text evidence="6">The sequence shown here is derived from an EMBL/GenBank/DDBJ whole genome shotgun (WGS) entry which is preliminary data.</text>
</comment>
<feature type="region of interest" description="Disordered" evidence="4">
    <location>
        <begin position="661"/>
        <end position="682"/>
    </location>
</feature>
<dbReference type="InterPro" id="IPR003593">
    <property type="entry name" value="AAA+_ATPase"/>
</dbReference>
<dbReference type="Pfam" id="PF01580">
    <property type="entry name" value="FtsK_SpoIIIE"/>
    <property type="match status" value="1"/>
</dbReference>
<reference evidence="6 7" key="1">
    <citation type="submission" date="2020-07" db="EMBL/GenBank/DDBJ databases">
        <title>Sequencing the genomes of 1000 actinobacteria strains.</title>
        <authorList>
            <person name="Klenk H.-P."/>
        </authorList>
    </citation>
    <scope>NUCLEOTIDE SEQUENCE [LARGE SCALE GENOMIC DNA]</scope>
    <source>
        <strain evidence="6 7">DSM 19970</strain>
    </source>
</reference>
<dbReference type="Proteomes" id="UP000547973">
    <property type="component" value="Unassembled WGS sequence"/>
</dbReference>
<gene>
    <name evidence="6" type="ORF">BKA03_000894</name>
</gene>
<feature type="domain" description="FtsK" evidence="5">
    <location>
        <begin position="439"/>
        <end position="600"/>
    </location>
</feature>
<organism evidence="6 7">
    <name type="scientific">Demequina lutea</name>
    <dbReference type="NCBI Taxonomy" id="431489"/>
    <lineage>
        <taxon>Bacteria</taxon>
        <taxon>Bacillati</taxon>
        <taxon>Actinomycetota</taxon>
        <taxon>Actinomycetes</taxon>
        <taxon>Micrococcales</taxon>
        <taxon>Demequinaceae</taxon>
        <taxon>Demequina</taxon>
    </lineage>
</organism>
<dbReference type="EMBL" id="JACBZO010000001">
    <property type="protein sequence ID" value="NYI40775.1"/>
    <property type="molecule type" value="Genomic_DNA"/>
</dbReference>